<name>A0A6L5YT52_9FIRM</name>
<dbReference type="PANTHER" id="PTHR34989">
    <property type="entry name" value="PROTEIN HDED"/>
    <property type="match status" value="1"/>
</dbReference>
<evidence type="ECO:0000313" key="3">
    <source>
        <dbReference type="Proteomes" id="UP000474024"/>
    </source>
</evidence>
<dbReference type="AlphaFoldDB" id="A0A6L5YT52"/>
<evidence type="ECO:0000256" key="1">
    <source>
        <dbReference type="SAM" id="Phobius"/>
    </source>
</evidence>
<dbReference type="Proteomes" id="UP000474024">
    <property type="component" value="Unassembled WGS sequence"/>
</dbReference>
<keyword evidence="1" id="KW-1133">Transmembrane helix</keyword>
<keyword evidence="3" id="KW-1185">Reference proteome</keyword>
<protein>
    <submittedName>
        <fullName evidence="2">DUF308 domain-containing protein</fullName>
    </submittedName>
</protein>
<dbReference type="InterPro" id="IPR052712">
    <property type="entry name" value="Acid_resist_chaperone_HdeD"/>
</dbReference>
<proteinExistence type="predicted"/>
<organism evidence="2 3">
    <name type="scientific">Roseburia porci</name>
    <dbReference type="NCBI Taxonomy" id="2605790"/>
    <lineage>
        <taxon>Bacteria</taxon>
        <taxon>Bacillati</taxon>
        <taxon>Bacillota</taxon>
        <taxon>Clostridia</taxon>
        <taxon>Lachnospirales</taxon>
        <taxon>Lachnospiraceae</taxon>
        <taxon>Roseburia</taxon>
    </lineage>
</organism>
<sequence>MSVHICISCVIVQVTVTIAQFRESATENEMTIEVVLKECYNPRNRMCAEMHSALEREVGYMKEFMKQIRMDLITSSIICIIFGIVLIARPIETVSLFCRVLAIIMIVVGGMFMFSYFLNWMSSGLSAAMGLIVLLIGVWIFINPGIIETLIPVVIGVILLCHGIQDVRMSWQMKEYGQDSWKFSMVLAVISVIFGVLCIIDAFMVVKAAMILLGIALIYNGVSNLLITTRTTKAEKEYRNKMDPVDVEFKDED</sequence>
<dbReference type="GO" id="GO:0005886">
    <property type="term" value="C:plasma membrane"/>
    <property type="evidence" value="ECO:0007669"/>
    <property type="project" value="TreeGrafter"/>
</dbReference>
<feature type="transmembrane region" description="Helical" evidence="1">
    <location>
        <begin position="183"/>
        <end position="203"/>
    </location>
</feature>
<feature type="transmembrane region" description="Helical" evidence="1">
    <location>
        <begin position="149"/>
        <end position="171"/>
    </location>
</feature>
<dbReference type="PANTHER" id="PTHR34989:SF1">
    <property type="entry name" value="PROTEIN HDED"/>
    <property type="match status" value="1"/>
</dbReference>
<feature type="transmembrane region" description="Helical" evidence="1">
    <location>
        <begin position="70"/>
        <end position="88"/>
    </location>
</feature>
<dbReference type="Pfam" id="PF03729">
    <property type="entry name" value="DUF308"/>
    <property type="match status" value="1"/>
</dbReference>
<keyword evidence="1" id="KW-0472">Membrane</keyword>
<reference evidence="2 3" key="1">
    <citation type="submission" date="2019-08" db="EMBL/GenBank/DDBJ databases">
        <title>In-depth cultivation of the pig gut microbiome towards novel bacterial diversity and tailored functional studies.</title>
        <authorList>
            <person name="Wylensek D."/>
            <person name="Hitch T.C.A."/>
            <person name="Clavel T."/>
        </authorList>
    </citation>
    <scope>NUCLEOTIDE SEQUENCE [LARGE SCALE GENOMIC DNA]</scope>
    <source>
        <strain evidence="2 3">MUC/MUC-530-WT-4D</strain>
    </source>
</reference>
<gene>
    <name evidence="2" type="ORF">FYJ75_12050</name>
</gene>
<feature type="transmembrane region" description="Helical" evidence="1">
    <location>
        <begin position="125"/>
        <end position="143"/>
    </location>
</feature>
<feature type="transmembrane region" description="Helical" evidence="1">
    <location>
        <begin position="94"/>
        <end position="118"/>
    </location>
</feature>
<accession>A0A6L5YT52</accession>
<evidence type="ECO:0000313" key="2">
    <source>
        <dbReference type="EMBL" id="MST75733.1"/>
    </source>
</evidence>
<dbReference type="InterPro" id="IPR005325">
    <property type="entry name" value="DUF308_memb"/>
</dbReference>
<dbReference type="EMBL" id="VUNI01000024">
    <property type="protein sequence ID" value="MST75733.1"/>
    <property type="molecule type" value="Genomic_DNA"/>
</dbReference>
<feature type="transmembrane region" description="Helical" evidence="1">
    <location>
        <begin position="209"/>
        <end position="227"/>
    </location>
</feature>
<comment type="caution">
    <text evidence="2">The sequence shown here is derived from an EMBL/GenBank/DDBJ whole genome shotgun (WGS) entry which is preliminary data.</text>
</comment>
<keyword evidence="1" id="KW-0812">Transmembrane</keyword>